<dbReference type="EC" id="6.3.3.2" evidence="5"/>
<dbReference type="Gene3D" id="3.40.50.10420">
    <property type="entry name" value="NagB/RpiA/CoA transferase-like"/>
    <property type="match status" value="1"/>
</dbReference>
<dbReference type="Proteomes" id="UP000246569">
    <property type="component" value="Unassembled WGS sequence"/>
</dbReference>
<keyword evidence="7" id="KW-1185">Reference proteome</keyword>
<dbReference type="AlphaFoldDB" id="A0A317MY34"/>
<comment type="cofactor">
    <cofactor evidence="5">
        <name>Mg(2+)</name>
        <dbReference type="ChEBI" id="CHEBI:18420"/>
    </cofactor>
</comment>
<dbReference type="PANTHER" id="PTHR23407:SF1">
    <property type="entry name" value="5-FORMYLTETRAHYDROFOLATE CYCLO-LIGASE"/>
    <property type="match status" value="1"/>
</dbReference>
<keyword evidence="6" id="KW-0436">Ligase</keyword>
<dbReference type="InterPro" id="IPR002698">
    <property type="entry name" value="FTHF_cligase"/>
</dbReference>
<dbReference type="SUPFAM" id="SSF100950">
    <property type="entry name" value="NagB/RpiA/CoA transferase-like"/>
    <property type="match status" value="1"/>
</dbReference>
<dbReference type="GO" id="GO:0030272">
    <property type="term" value="F:5-formyltetrahydrofolate cyclo-ligase activity"/>
    <property type="evidence" value="ECO:0007669"/>
    <property type="project" value="UniProtKB-EC"/>
</dbReference>
<dbReference type="Pfam" id="PF01812">
    <property type="entry name" value="5-FTHF_cyc-lig"/>
    <property type="match status" value="1"/>
</dbReference>
<feature type="binding site" evidence="4">
    <location>
        <position position="72"/>
    </location>
    <ligand>
        <name>substrate</name>
    </ligand>
</feature>
<evidence type="ECO:0000256" key="5">
    <source>
        <dbReference type="RuleBase" id="RU361279"/>
    </source>
</evidence>
<feature type="binding site" evidence="4">
    <location>
        <position position="67"/>
    </location>
    <ligand>
        <name>substrate</name>
    </ligand>
</feature>
<comment type="similarity">
    <text evidence="1 5">Belongs to the 5-formyltetrahydrofolate cyclo-ligase family.</text>
</comment>
<feature type="binding site" evidence="4">
    <location>
        <begin position="148"/>
        <end position="156"/>
    </location>
    <ligand>
        <name>ATP</name>
        <dbReference type="ChEBI" id="CHEBI:30616"/>
    </ligand>
</feature>
<keyword evidence="5" id="KW-0479">Metal-binding</keyword>
<keyword evidence="3 4" id="KW-0067">ATP-binding</keyword>
<evidence type="ECO:0000256" key="1">
    <source>
        <dbReference type="ARBA" id="ARBA00010638"/>
    </source>
</evidence>
<evidence type="ECO:0000256" key="4">
    <source>
        <dbReference type="PIRSR" id="PIRSR006806-1"/>
    </source>
</evidence>
<evidence type="ECO:0000256" key="2">
    <source>
        <dbReference type="ARBA" id="ARBA00022741"/>
    </source>
</evidence>
<sequence length="207" mass="22651">MRGVPPLFARSQQNPPVTMQPTDLRRALRARRRELDAGFRAEAAARVASRIASQPAFTSAQRVAVYIAFDGELDPAPLVDIARACGKDVLLPVLQGDQAMHFGLWPAAAELSSNRFGIPEPHATERFAARDVDLVLTPLVGFDVQCGRLGMGGGFYDRTFAFLLDDAEARPRLFGLAYDCQRVEQLPRQPWDVPLAAVVTEAAVYCA</sequence>
<name>A0A317MY34_9GAMM</name>
<proteinExistence type="inferred from homology"/>
<keyword evidence="5" id="KW-0460">Magnesium</keyword>
<dbReference type="NCBIfam" id="TIGR02727">
    <property type="entry name" value="MTHFS_bact"/>
    <property type="match status" value="1"/>
</dbReference>
<comment type="catalytic activity">
    <reaction evidence="5">
        <text>(6S)-5-formyl-5,6,7,8-tetrahydrofolate + ATP = (6R)-5,10-methenyltetrahydrofolate + ADP + phosphate</text>
        <dbReference type="Rhea" id="RHEA:10488"/>
        <dbReference type="ChEBI" id="CHEBI:30616"/>
        <dbReference type="ChEBI" id="CHEBI:43474"/>
        <dbReference type="ChEBI" id="CHEBI:57455"/>
        <dbReference type="ChEBI" id="CHEBI:57457"/>
        <dbReference type="ChEBI" id="CHEBI:456216"/>
        <dbReference type="EC" id="6.3.3.2"/>
    </reaction>
</comment>
<dbReference type="GO" id="GO:0005524">
    <property type="term" value="F:ATP binding"/>
    <property type="evidence" value="ECO:0007669"/>
    <property type="project" value="UniProtKB-KW"/>
</dbReference>
<accession>A0A317MY34</accession>
<dbReference type="GO" id="GO:0046872">
    <property type="term" value="F:metal ion binding"/>
    <property type="evidence" value="ECO:0007669"/>
    <property type="project" value="UniProtKB-KW"/>
</dbReference>
<organism evidence="6 7">
    <name type="scientific">Plasticicumulans acidivorans</name>
    <dbReference type="NCBI Taxonomy" id="886464"/>
    <lineage>
        <taxon>Bacteria</taxon>
        <taxon>Pseudomonadati</taxon>
        <taxon>Pseudomonadota</taxon>
        <taxon>Gammaproteobacteria</taxon>
        <taxon>Candidatus Competibacteraceae</taxon>
        <taxon>Plasticicumulans</taxon>
    </lineage>
</organism>
<evidence type="ECO:0000313" key="6">
    <source>
        <dbReference type="EMBL" id="PWV64560.1"/>
    </source>
</evidence>
<keyword evidence="2 4" id="KW-0547">Nucleotide-binding</keyword>
<dbReference type="InterPro" id="IPR037171">
    <property type="entry name" value="NagB/RpiA_transferase-like"/>
</dbReference>
<dbReference type="PIRSF" id="PIRSF006806">
    <property type="entry name" value="FTHF_cligase"/>
    <property type="match status" value="1"/>
</dbReference>
<comment type="caution">
    <text evidence="6">The sequence shown here is derived from an EMBL/GenBank/DDBJ whole genome shotgun (WGS) entry which is preliminary data.</text>
</comment>
<dbReference type="PANTHER" id="PTHR23407">
    <property type="entry name" value="ATPASE INHIBITOR/5-FORMYLTETRAHYDROFOLATE CYCLO-LIGASE"/>
    <property type="match status" value="1"/>
</dbReference>
<dbReference type="GO" id="GO:0035999">
    <property type="term" value="P:tetrahydrofolate interconversion"/>
    <property type="evidence" value="ECO:0007669"/>
    <property type="project" value="TreeGrafter"/>
</dbReference>
<evidence type="ECO:0000256" key="3">
    <source>
        <dbReference type="ARBA" id="ARBA00022840"/>
    </source>
</evidence>
<gene>
    <name evidence="6" type="ORF">C7443_102210</name>
</gene>
<protein>
    <recommendedName>
        <fullName evidence="5">5-formyltetrahydrofolate cyclo-ligase</fullName>
        <ecNumber evidence="5">6.3.3.2</ecNumber>
    </recommendedName>
</protein>
<dbReference type="GO" id="GO:0009396">
    <property type="term" value="P:folic acid-containing compound biosynthetic process"/>
    <property type="evidence" value="ECO:0007669"/>
    <property type="project" value="TreeGrafter"/>
</dbReference>
<dbReference type="EMBL" id="QGTJ01000002">
    <property type="protein sequence ID" value="PWV64560.1"/>
    <property type="molecule type" value="Genomic_DNA"/>
</dbReference>
<reference evidence="6 7" key="1">
    <citation type="submission" date="2018-05" db="EMBL/GenBank/DDBJ databases">
        <title>Genomic Encyclopedia of Type Strains, Phase IV (KMG-IV): sequencing the most valuable type-strain genomes for metagenomic binning, comparative biology and taxonomic classification.</title>
        <authorList>
            <person name="Goeker M."/>
        </authorList>
    </citation>
    <scope>NUCLEOTIDE SEQUENCE [LARGE SCALE GENOMIC DNA]</scope>
    <source>
        <strain evidence="6 7">DSM 23606</strain>
    </source>
</reference>
<evidence type="ECO:0000313" key="7">
    <source>
        <dbReference type="Proteomes" id="UP000246569"/>
    </source>
</evidence>
<dbReference type="InterPro" id="IPR024185">
    <property type="entry name" value="FTHF_cligase-like_sf"/>
</dbReference>